<proteinExistence type="predicted"/>
<accession>K0SSV3</accession>
<sequence>MRPGRFDPRTVDRTDEDEDGGDGEGTAPETNPYVVRAVAGEGGGAGSHGGGGNAVPRCPRSPRSAVSDAPVFQLPDGTTGPTSEHPPPFPPGGERDLDTLGSLHGISALPDRGNIVTRSDGSVVSAITLDSRVIDVDSERRTRAPKRSEKLREMQEKKPEEG</sequence>
<feature type="region of interest" description="Disordered" evidence="1">
    <location>
        <begin position="1"/>
        <end position="112"/>
    </location>
</feature>
<protein>
    <submittedName>
        <fullName evidence="2">Uncharacterized protein</fullName>
    </submittedName>
</protein>
<evidence type="ECO:0000313" key="3">
    <source>
        <dbReference type="Proteomes" id="UP000266841"/>
    </source>
</evidence>
<comment type="caution">
    <text evidence="2">The sequence shown here is derived from an EMBL/GenBank/DDBJ whole genome shotgun (WGS) entry which is preliminary data.</text>
</comment>
<feature type="compositionally biased region" description="Gly residues" evidence="1">
    <location>
        <begin position="40"/>
        <end position="53"/>
    </location>
</feature>
<dbReference type="AlphaFoldDB" id="K0SSV3"/>
<dbReference type="Proteomes" id="UP000266841">
    <property type="component" value="Unassembled WGS sequence"/>
</dbReference>
<dbReference type="EMBL" id="AGNL01010073">
    <property type="protein sequence ID" value="EJK69438.1"/>
    <property type="molecule type" value="Genomic_DNA"/>
</dbReference>
<feature type="compositionally biased region" description="Basic and acidic residues" evidence="1">
    <location>
        <begin position="1"/>
        <end position="13"/>
    </location>
</feature>
<evidence type="ECO:0000313" key="2">
    <source>
        <dbReference type="EMBL" id="EJK69438.1"/>
    </source>
</evidence>
<feature type="region of interest" description="Disordered" evidence="1">
    <location>
        <begin position="139"/>
        <end position="162"/>
    </location>
</feature>
<reference evidence="2 3" key="1">
    <citation type="journal article" date="2012" name="Genome Biol.">
        <title>Genome and low-iron response of an oceanic diatom adapted to chronic iron limitation.</title>
        <authorList>
            <person name="Lommer M."/>
            <person name="Specht M."/>
            <person name="Roy A.S."/>
            <person name="Kraemer L."/>
            <person name="Andreson R."/>
            <person name="Gutowska M.A."/>
            <person name="Wolf J."/>
            <person name="Bergner S.V."/>
            <person name="Schilhabel M.B."/>
            <person name="Klostermeier U.C."/>
            <person name="Beiko R.G."/>
            <person name="Rosenstiel P."/>
            <person name="Hippler M."/>
            <person name="Laroche J."/>
        </authorList>
    </citation>
    <scope>NUCLEOTIDE SEQUENCE [LARGE SCALE GENOMIC DNA]</scope>
    <source>
        <strain evidence="2 3">CCMP1005</strain>
    </source>
</reference>
<gene>
    <name evidence="2" type="ORF">THAOC_09307</name>
</gene>
<evidence type="ECO:0000256" key="1">
    <source>
        <dbReference type="SAM" id="MobiDB-lite"/>
    </source>
</evidence>
<organism evidence="2 3">
    <name type="scientific">Thalassiosira oceanica</name>
    <name type="common">Marine diatom</name>
    <dbReference type="NCBI Taxonomy" id="159749"/>
    <lineage>
        <taxon>Eukaryota</taxon>
        <taxon>Sar</taxon>
        <taxon>Stramenopiles</taxon>
        <taxon>Ochrophyta</taxon>
        <taxon>Bacillariophyta</taxon>
        <taxon>Coscinodiscophyceae</taxon>
        <taxon>Thalassiosirophycidae</taxon>
        <taxon>Thalassiosirales</taxon>
        <taxon>Thalassiosiraceae</taxon>
        <taxon>Thalassiosira</taxon>
    </lineage>
</organism>
<keyword evidence="3" id="KW-1185">Reference proteome</keyword>
<name>K0SSV3_THAOC</name>